<dbReference type="AlphaFoldDB" id="A0A840G383"/>
<keyword evidence="3" id="KW-1185">Reference proteome</keyword>
<gene>
    <name evidence="2" type="ORF">GGD90_001226</name>
</gene>
<comment type="caution">
    <text evidence="2">The sequence shown here is derived from an EMBL/GenBank/DDBJ whole genome shotgun (WGS) entry which is preliminary data.</text>
</comment>
<dbReference type="EMBL" id="JACIGE010000003">
    <property type="protein sequence ID" value="MBB4246863.1"/>
    <property type="molecule type" value="Genomic_DNA"/>
</dbReference>
<dbReference type="Proteomes" id="UP000587070">
    <property type="component" value="Unassembled WGS sequence"/>
</dbReference>
<evidence type="ECO:0000313" key="3">
    <source>
        <dbReference type="Proteomes" id="UP000587070"/>
    </source>
</evidence>
<name>A0A840G383_RHOTE</name>
<feature type="chain" id="PRO_5033011903" evidence="1">
    <location>
        <begin position="23"/>
        <end position="140"/>
    </location>
</feature>
<accession>A0A840G383</accession>
<organism evidence="2 3">
    <name type="scientific">Rhodocyclus tenuis</name>
    <name type="common">Rhodospirillum tenue</name>
    <dbReference type="NCBI Taxonomy" id="1066"/>
    <lineage>
        <taxon>Bacteria</taxon>
        <taxon>Pseudomonadati</taxon>
        <taxon>Pseudomonadota</taxon>
        <taxon>Betaproteobacteria</taxon>
        <taxon>Rhodocyclales</taxon>
        <taxon>Rhodocyclaceae</taxon>
        <taxon>Rhodocyclus</taxon>
    </lineage>
</organism>
<sequence>MKKVVYASMLAVGAFLSFGAQAVTICDAAKLGGKSGAGVAPASGTAGTNFMVRAITPNCSANVNMDGQDGTSGAWFAVGAASVKGANTFAGHTNGGAVSPSAKCAVPGGCTLGEATTAMGVANTAAQNAGGTGTGTGTGT</sequence>
<dbReference type="RefSeq" id="WP_153115363.1">
    <property type="nucleotide sequence ID" value="NZ_JACIGE010000003.1"/>
</dbReference>
<proteinExistence type="predicted"/>
<reference evidence="2 3" key="1">
    <citation type="submission" date="2020-08" db="EMBL/GenBank/DDBJ databases">
        <title>Genome sequencing of Purple Non-Sulfur Bacteria from various extreme environments.</title>
        <authorList>
            <person name="Mayer M."/>
        </authorList>
    </citation>
    <scope>NUCLEOTIDE SEQUENCE [LARGE SCALE GENOMIC DNA]</scope>
    <source>
        <strain evidence="2 3">2761</strain>
    </source>
</reference>
<keyword evidence="1" id="KW-0732">Signal</keyword>
<dbReference type="OrthoDB" id="9967846at2"/>
<feature type="signal peptide" evidence="1">
    <location>
        <begin position="1"/>
        <end position="22"/>
    </location>
</feature>
<evidence type="ECO:0000256" key="1">
    <source>
        <dbReference type="SAM" id="SignalP"/>
    </source>
</evidence>
<protein>
    <submittedName>
        <fullName evidence="2">Uncharacterized protein</fullName>
    </submittedName>
</protein>
<evidence type="ECO:0000313" key="2">
    <source>
        <dbReference type="EMBL" id="MBB4246863.1"/>
    </source>
</evidence>